<name>A0A1U7NPF9_9FIRM</name>
<dbReference type="InterPro" id="IPR025827">
    <property type="entry name" value="Zn_ribbon_recom_dom"/>
</dbReference>
<dbReference type="SUPFAM" id="SSF53041">
    <property type="entry name" value="Resolvase-like"/>
    <property type="match status" value="1"/>
</dbReference>
<keyword evidence="1" id="KW-0175">Coiled coil</keyword>
<dbReference type="STRING" id="1862672.BO225_02975"/>
<dbReference type="GO" id="GO:0000150">
    <property type="term" value="F:DNA strand exchange activity"/>
    <property type="evidence" value="ECO:0007669"/>
    <property type="project" value="InterPro"/>
</dbReference>
<dbReference type="GeneID" id="78274911"/>
<dbReference type="Proteomes" id="UP000186705">
    <property type="component" value="Unassembled WGS sequence"/>
</dbReference>
<dbReference type="SMART" id="SM00857">
    <property type="entry name" value="Resolvase"/>
    <property type="match status" value="1"/>
</dbReference>
<dbReference type="GO" id="GO:0003677">
    <property type="term" value="F:DNA binding"/>
    <property type="evidence" value="ECO:0007669"/>
    <property type="project" value="InterPro"/>
</dbReference>
<dbReference type="InterPro" id="IPR036162">
    <property type="entry name" value="Resolvase-like_N_sf"/>
</dbReference>
<dbReference type="InterPro" id="IPR011109">
    <property type="entry name" value="DNA_bind_recombinase_dom"/>
</dbReference>
<evidence type="ECO:0008006" key="6">
    <source>
        <dbReference type="Google" id="ProtNLM"/>
    </source>
</evidence>
<evidence type="ECO:0000259" key="3">
    <source>
        <dbReference type="PROSITE" id="PS51737"/>
    </source>
</evidence>
<evidence type="ECO:0000256" key="1">
    <source>
        <dbReference type="SAM" id="Coils"/>
    </source>
</evidence>
<dbReference type="Gene3D" id="3.90.1750.20">
    <property type="entry name" value="Putative Large Serine Recombinase, Chain B, Domain 2"/>
    <property type="match status" value="1"/>
</dbReference>
<evidence type="ECO:0000313" key="4">
    <source>
        <dbReference type="EMBL" id="OLU47520.1"/>
    </source>
</evidence>
<feature type="domain" description="Resolvase/invertase-type recombinase catalytic" evidence="2">
    <location>
        <begin position="27"/>
        <end position="175"/>
    </location>
</feature>
<gene>
    <name evidence="4" type="ORF">BO225_02975</name>
</gene>
<dbReference type="PANTHER" id="PTHR30461">
    <property type="entry name" value="DNA-INVERTASE FROM LAMBDOID PROPHAGE"/>
    <property type="match status" value="1"/>
</dbReference>
<comment type="caution">
    <text evidence="4">The sequence shown here is derived from an EMBL/GenBank/DDBJ whole genome shotgun (WGS) entry which is preliminary data.</text>
</comment>
<accession>A0A1U7NPF9</accession>
<dbReference type="EMBL" id="MPKA01000047">
    <property type="protein sequence ID" value="OLU47520.1"/>
    <property type="molecule type" value="Genomic_DNA"/>
</dbReference>
<evidence type="ECO:0000313" key="5">
    <source>
        <dbReference type="Proteomes" id="UP000186705"/>
    </source>
</evidence>
<dbReference type="InterPro" id="IPR050639">
    <property type="entry name" value="SSR_resolvase"/>
</dbReference>
<sequence>MPQVTVIPASRKSILKSDGSSKIRKRRVAAYARVSTDKDEQLTSYERQVSHYEQYIKSRSDWEFVKVYTDEGITGTNTKKREGFKSMVEDALAGKIDLIVTKSVSRFARNTVDSISTIRKLKEQKVEVFFEKENIWTFDGKGELLITIMSSLAQEESRSISENCTWGKRKCFAEGKVWVPFSGFLGYDRGPNGELVVNPEQAKIVRKIFDLYLKGFLPTQIAKALTKEGIPTVYGKKEWKPTVIFRILKNEKYRGDALLQKSYVTDFITKKSKINHGEIPQYYVEGNHEAIVDPEVFDQVQAMIKRRGGSHRYSDHCFSGVVVCGECGSGYSPYVWHPTDKYRKRVWQCYNRYYGTKSCKTKHVDEKRLEAIFVEEMNKLIRKKKSVILESKKRGYIQPQLDELDAELDRLNEDLNKRSAELDRLLQKSSKGAPQDTERYIALCEEYEKIQIEYNQIKDKRTDISMERYAGRKFRNYLADAKPLKEFDDDLWRTYVKRCEVYADVKIILIFTDGTQVETHK</sequence>
<dbReference type="Gene3D" id="3.40.50.1390">
    <property type="entry name" value="Resolvase, N-terminal catalytic domain"/>
    <property type="match status" value="1"/>
</dbReference>
<dbReference type="PROSITE" id="PS51736">
    <property type="entry name" value="RECOMBINASES_3"/>
    <property type="match status" value="1"/>
</dbReference>
<dbReference type="InterPro" id="IPR006119">
    <property type="entry name" value="Resolv_N"/>
</dbReference>
<proteinExistence type="predicted"/>
<dbReference type="PROSITE" id="PS51737">
    <property type="entry name" value="RECOMBINASE_DNA_BIND"/>
    <property type="match status" value="1"/>
</dbReference>
<dbReference type="PANTHER" id="PTHR30461:SF23">
    <property type="entry name" value="DNA RECOMBINASE-RELATED"/>
    <property type="match status" value="1"/>
</dbReference>
<protein>
    <recommendedName>
        <fullName evidence="6">Recombinase family protein</fullName>
    </recommendedName>
</protein>
<feature type="coiled-coil region" evidence="1">
    <location>
        <begin position="401"/>
        <end position="428"/>
    </location>
</feature>
<dbReference type="OrthoDB" id="9769353at2"/>
<dbReference type="AlphaFoldDB" id="A0A1U7NPF9"/>
<dbReference type="Pfam" id="PF07508">
    <property type="entry name" value="Recombinase"/>
    <property type="match status" value="1"/>
</dbReference>
<organism evidence="4 5">
    <name type="scientific">Dubosiella newyorkensis</name>
    <dbReference type="NCBI Taxonomy" id="1862672"/>
    <lineage>
        <taxon>Bacteria</taxon>
        <taxon>Bacillati</taxon>
        <taxon>Bacillota</taxon>
        <taxon>Erysipelotrichia</taxon>
        <taxon>Erysipelotrichales</taxon>
        <taxon>Erysipelotrichaceae</taxon>
        <taxon>Dubosiella</taxon>
    </lineage>
</organism>
<keyword evidence="5" id="KW-1185">Reference proteome</keyword>
<dbReference type="Pfam" id="PF00239">
    <property type="entry name" value="Resolvase"/>
    <property type="match status" value="1"/>
</dbReference>
<dbReference type="RefSeq" id="WP_076340801.1">
    <property type="nucleotide sequence ID" value="NZ_CAPDDE010000002.1"/>
</dbReference>
<reference evidence="4 5" key="1">
    <citation type="submission" date="2016-11" db="EMBL/GenBank/DDBJ databases">
        <title>Description of two novel members of the family Erysipelotrichaceae: Ileibacterium lipovorans gen. nov., sp. nov. and Dubosiella newyorkensis, gen. nov., sp. nov.</title>
        <authorList>
            <person name="Cox L.M."/>
            <person name="Sohn J."/>
            <person name="Tyrrell K.L."/>
            <person name="Citron D.M."/>
            <person name="Lawson P.A."/>
            <person name="Patel N.B."/>
            <person name="Iizumi T."/>
            <person name="Perez-Perez G.I."/>
            <person name="Goldstein E.J."/>
            <person name="Blaser M.J."/>
        </authorList>
    </citation>
    <scope>NUCLEOTIDE SEQUENCE [LARGE SCALE GENOMIC DNA]</scope>
    <source>
        <strain evidence="4 5">NYU-BL-A4</strain>
    </source>
</reference>
<dbReference type="CDD" id="cd00338">
    <property type="entry name" value="Ser_Recombinase"/>
    <property type="match status" value="1"/>
</dbReference>
<dbReference type="Pfam" id="PF13408">
    <property type="entry name" value="Zn_ribbon_recom"/>
    <property type="match status" value="1"/>
</dbReference>
<dbReference type="InterPro" id="IPR038109">
    <property type="entry name" value="DNA_bind_recomb_sf"/>
</dbReference>
<feature type="domain" description="Recombinase" evidence="3">
    <location>
        <begin position="184"/>
        <end position="310"/>
    </location>
</feature>
<evidence type="ECO:0000259" key="2">
    <source>
        <dbReference type="PROSITE" id="PS51736"/>
    </source>
</evidence>